<evidence type="ECO:0000313" key="2">
    <source>
        <dbReference type="EMBL" id="KAK7301987.1"/>
    </source>
</evidence>
<sequence>MLHPGRQNEGKRGKDGMMEEQAKEELEMLEAQYPNQHEFLKQELRSFISQLQSNRQDSHLHPENNHCTTFLALFDTEAESTNFKRMKKSGYGLELALADTVVMEGKSDENSLLESPKAVVVKHCSSRKNKRKDRVDLVLKRAQTCLEKIRHFKASLLLRPS</sequence>
<comment type="caution">
    <text evidence="2">The sequence shown here is derived from an EMBL/GenBank/DDBJ whole genome shotgun (WGS) entry which is preliminary data.</text>
</comment>
<feature type="region of interest" description="Disordered" evidence="1">
    <location>
        <begin position="1"/>
        <end position="20"/>
    </location>
</feature>
<proteinExistence type="predicted"/>
<gene>
    <name evidence="2" type="ORF">RJT34_12864</name>
</gene>
<dbReference type="EMBL" id="JAYKXN010000003">
    <property type="protein sequence ID" value="KAK7301987.1"/>
    <property type="molecule type" value="Genomic_DNA"/>
</dbReference>
<dbReference type="Proteomes" id="UP001359559">
    <property type="component" value="Unassembled WGS sequence"/>
</dbReference>
<dbReference type="AlphaFoldDB" id="A0AAN9JQM5"/>
<accession>A0AAN9JQM5</accession>
<evidence type="ECO:0000256" key="1">
    <source>
        <dbReference type="SAM" id="MobiDB-lite"/>
    </source>
</evidence>
<keyword evidence="3" id="KW-1185">Reference proteome</keyword>
<name>A0AAN9JQM5_CLITE</name>
<reference evidence="2 3" key="1">
    <citation type="submission" date="2024-01" db="EMBL/GenBank/DDBJ databases">
        <title>The genomes of 5 underutilized Papilionoideae crops provide insights into root nodulation and disease resistance.</title>
        <authorList>
            <person name="Yuan L."/>
        </authorList>
    </citation>
    <scope>NUCLEOTIDE SEQUENCE [LARGE SCALE GENOMIC DNA]</scope>
    <source>
        <strain evidence="2">LY-2023</strain>
        <tissue evidence="2">Leaf</tissue>
    </source>
</reference>
<organism evidence="2 3">
    <name type="scientific">Clitoria ternatea</name>
    <name type="common">Butterfly pea</name>
    <dbReference type="NCBI Taxonomy" id="43366"/>
    <lineage>
        <taxon>Eukaryota</taxon>
        <taxon>Viridiplantae</taxon>
        <taxon>Streptophyta</taxon>
        <taxon>Embryophyta</taxon>
        <taxon>Tracheophyta</taxon>
        <taxon>Spermatophyta</taxon>
        <taxon>Magnoliopsida</taxon>
        <taxon>eudicotyledons</taxon>
        <taxon>Gunneridae</taxon>
        <taxon>Pentapetalae</taxon>
        <taxon>rosids</taxon>
        <taxon>fabids</taxon>
        <taxon>Fabales</taxon>
        <taxon>Fabaceae</taxon>
        <taxon>Papilionoideae</taxon>
        <taxon>50 kb inversion clade</taxon>
        <taxon>NPAAA clade</taxon>
        <taxon>indigoferoid/millettioid clade</taxon>
        <taxon>Phaseoleae</taxon>
        <taxon>Clitoria</taxon>
    </lineage>
</organism>
<protein>
    <submittedName>
        <fullName evidence="2">Uncharacterized protein</fullName>
    </submittedName>
</protein>
<evidence type="ECO:0000313" key="3">
    <source>
        <dbReference type="Proteomes" id="UP001359559"/>
    </source>
</evidence>